<dbReference type="SUPFAM" id="SSF53850">
    <property type="entry name" value="Periplasmic binding protein-like II"/>
    <property type="match status" value="2"/>
</dbReference>
<dbReference type="Pfam" id="PF00496">
    <property type="entry name" value="SBP_bac_5"/>
    <property type="match status" value="2"/>
</dbReference>
<dbReference type="PANTHER" id="PTHR30290:SF65">
    <property type="entry name" value="MONOACYL PHOSPHATIDYLINOSITOL TETRAMANNOSIDE-BINDING PROTEIN LPQW-RELATED"/>
    <property type="match status" value="1"/>
</dbReference>
<feature type="region of interest" description="Disordered" evidence="1">
    <location>
        <begin position="488"/>
        <end position="509"/>
    </location>
</feature>
<sequence length="684" mass="72908">MSGASAIPGPARGPRRFAALAVGTALLVPLFAVAGCTGSEDRDRKAAGAAQSVATARRAQLTSGGTATWAVDRLPETLNVYQFDADRVTDRVASAVLPMLFTIDAHGRPQLNTDYLRSAEITAREPRQTVLYTLHPDAAWSDGEPVAAADFVAQWKALAGEDKAYWSARNAGYDRIENVTRGAEPGQVEVTFTKPYADWKSLFSPLYPRSVTSEADRFNDGARDELPAAAGPFRVEGIDREAGTVTLVRNDAWWGEPALLDRLVLSAVPRDERRAGLLAGDLDIAEVGPDDADGITAAGAARGTEGEQQERPENDAKNDAKGAAPADGPGGGPATTDALHELATARLAGADAAGATERFAHAHAEAQRARERAFATREEAVRQRLAGFTVHRAYDAAYTHLALNGQSPALADERVRWAVARALDRKELAAQVHDPAGLPTRALGSHLRVLGQTGYRDNSDALGSSGTDSAAALLEEAGWLREDVKAAGKEEDGGADDGRAPAAGSTPVRAKDGTSLELRFVLPEGPEAAELRRTGRSIVEMLAPIGVAAEIVKVDRETFFTDHIARGDFDLALFSWPATAYPATDAKPLFTKPRPIPGGEALIEQNYTRVGTDHIDQLLDQAAGELDEEEHDKILNRADARIWAAAGSVPLYQRPQLVAVRNDLAGAGAFGLATPRWQDIGYRK</sequence>
<feature type="domain" description="Solute-binding protein family 5" evidence="2">
    <location>
        <begin position="386"/>
        <end position="582"/>
    </location>
</feature>
<organism evidence="3 4">
    <name type="scientific">Streptomyces johnsoniae</name>
    <dbReference type="NCBI Taxonomy" id="3075532"/>
    <lineage>
        <taxon>Bacteria</taxon>
        <taxon>Bacillati</taxon>
        <taxon>Actinomycetota</taxon>
        <taxon>Actinomycetes</taxon>
        <taxon>Kitasatosporales</taxon>
        <taxon>Streptomycetaceae</taxon>
        <taxon>Streptomyces</taxon>
    </lineage>
</organism>
<dbReference type="InterPro" id="IPR039424">
    <property type="entry name" value="SBP_5"/>
</dbReference>
<protein>
    <submittedName>
        <fullName evidence="3">ABC transporter substrate-binding protein</fullName>
    </submittedName>
</protein>
<dbReference type="CDD" id="cd08501">
    <property type="entry name" value="PBP2_Lpqw"/>
    <property type="match status" value="1"/>
</dbReference>
<evidence type="ECO:0000259" key="2">
    <source>
        <dbReference type="Pfam" id="PF00496"/>
    </source>
</evidence>
<dbReference type="RefSeq" id="WP_311617515.1">
    <property type="nucleotide sequence ID" value="NZ_JAVREV010000005.1"/>
</dbReference>
<dbReference type="Proteomes" id="UP001183615">
    <property type="component" value="Unassembled WGS sequence"/>
</dbReference>
<dbReference type="InterPro" id="IPR030678">
    <property type="entry name" value="Peptide/Ni-bd"/>
</dbReference>
<feature type="compositionally biased region" description="Low complexity" evidence="1">
    <location>
        <begin position="294"/>
        <end position="303"/>
    </location>
</feature>
<evidence type="ECO:0000256" key="1">
    <source>
        <dbReference type="SAM" id="MobiDB-lite"/>
    </source>
</evidence>
<dbReference type="InterPro" id="IPR000914">
    <property type="entry name" value="SBP_5_dom"/>
</dbReference>
<evidence type="ECO:0000313" key="3">
    <source>
        <dbReference type="EMBL" id="MDT0443136.1"/>
    </source>
</evidence>
<dbReference type="PANTHER" id="PTHR30290">
    <property type="entry name" value="PERIPLASMIC BINDING COMPONENT OF ABC TRANSPORTER"/>
    <property type="match status" value="1"/>
</dbReference>
<comment type="caution">
    <text evidence="3">The sequence shown here is derived from an EMBL/GenBank/DDBJ whole genome shotgun (WGS) entry which is preliminary data.</text>
</comment>
<dbReference type="PIRSF" id="PIRSF002741">
    <property type="entry name" value="MppA"/>
    <property type="match status" value="1"/>
</dbReference>
<keyword evidence="4" id="KW-1185">Reference proteome</keyword>
<dbReference type="EMBL" id="JAVREV010000005">
    <property type="protein sequence ID" value="MDT0443136.1"/>
    <property type="molecule type" value="Genomic_DNA"/>
</dbReference>
<proteinExistence type="predicted"/>
<reference evidence="4" key="1">
    <citation type="submission" date="2023-07" db="EMBL/GenBank/DDBJ databases">
        <title>30 novel species of actinomycetes from the DSMZ collection.</title>
        <authorList>
            <person name="Nouioui I."/>
        </authorList>
    </citation>
    <scope>NUCLEOTIDE SEQUENCE [LARGE SCALE GENOMIC DNA]</scope>
    <source>
        <strain evidence="4">DSM 41886</strain>
    </source>
</reference>
<dbReference type="Gene3D" id="3.90.76.10">
    <property type="entry name" value="Dipeptide-binding Protein, Domain 1"/>
    <property type="match status" value="1"/>
</dbReference>
<feature type="domain" description="Solute-binding protein family 5" evidence="2">
    <location>
        <begin position="125"/>
        <end position="295"/>
    </location>
</feature>
<dbReference type="Gene3D" id="3.40.190.10">
    <property type="entry name" value="Periplasmic binding protein-like II"/>
    <property type="match status" value="1"/>
</dbReference>
<feature type="compositionally biased region" description="Basic and acidic residues" evidence="1">
    <location>
        <begin position="304"/>
        <end position="320"/>
    </location>
</feature>
<evidence type="ECO:0000313" key="4">
    <source>
        <dbReference type="Proteomes" id="UP001183615"/>
    </source>
</evidence>
<accession>A0ABU2S2A8</accession>
<feature type="region of interest" description="Disordered" evidence="1">
    <location>
        <begin position="288"/>
        <end position="337"/>
    </location>
</feature>
<dbReference type="Gene3D" id="3.10.105.10">
    <property type="entry name" value="Dipeptide-binding Protein, Domain 3"/>
    <property type="match status" value="1"/>
</dbReference>
<gene>
    <name evidence="3" type="ORF">RM779_11085</name>
</gene>
<feature type="compositionally biased region" description="Basic and acidic residues" evidence="1">
    <location>
        <begin position="488"/>
        <end position="499"/>
    </location>
</feature>
<name>A0ABU2S2A8_9ACTN</name>